<dbReference type="Pfam" id="PF04956">
    <property type="entry name" value="TrbC"/>
    <property type="match status" value="1"/>
</dbReference>
<accession>A0A829YGV2</accession>
<evidence type="ECO:0000313" key="3">
    <source>
        <dbReference type="Proteomes" id="UP000445000"/>
    </source>
</evidence>
<comment type="caution">
    <text evidence="2">The sequence shown here is derived from an EMBL/GenBank/DDBJ whole genome shotgun (WGS) entry which is preliminary data.</text>
</comment>
<keyword evidence="1" id="KW-1133">Transmembrane helix</keyword>
<dbReference type="InterPro" id="IPR007039">
    <property type="entry name" value="TrbC/VirB2"/>
</dbReference>
<reference evidence="3" key="1">
    <citation type="submission" date="2020-01" db="EMBL/GenBank/DDBJ databases">
        <title>'Steroidobacter agaridevorans' sp. nov., agar-degrading bacteria isolated from rhizosphere soils.</title>
        <authorList>
            <person name="Ikenaga M."/>
            <person name="Kataoka M."/>
            <person name="Murouchi A."/>
            <person name="Katsuragi S."/>
            <person name="Sakai M."/>
        </authorList>
    </citation>
    <scope>NUCLEOTIDE SEQUENCE [LARGE SCALE GENOMIC DNA]</scope>
    <source>
        <strain evidence="3">YU21-B</strain>
    </source>
</reference>
<gene>
    <name evidence="2" type="ORF">GCM10011487_44740</name>
</gene>
<keyword evidence="1" id="KW-0472">Membrane</keyword>
<feature type="transmembrane region" description="Helical" evidence="1">
    <location>
        <begin position="46"/>
        <end position="67"/>
    </location>
</feature>
<organism evidence="2 3">
    <name type="scientific">Steroidobacter agaridevorans</name>
    <dbReference type="NCBI Taxonomy" id="2695856"/>
    <lineage>
        <taxon>Bacteria</taxon>
        <taxon>Pseudomonadati</taxon>
        <taxon>Pseudomonadota</taxon>
        <taxon>Gammaproteobacteria</taxon>
        <taxon>Steroidobacterales</taxon>
        <taxon>Steroidobacteraceae</taxon>
        <taxon>Steroidobacter</taxon>
    </lineage>
</organism>
<dbReference type="AlphaFoldDB" id="A0A829YGV2"/>
<keyword evidence="1" id="KW-0812">Transmembrane</keyword>
<evidence type="ECO:0008006" key="4">
    <source>
        <dbReference type="Google" id="ProtNLM"/>
    </source>
</evidence>
<keyword evidence="3" id="KW-1185">Reference proteome</keyword>
<proteinExistence type="predicted"/>
<evidence type="ECO:0000313" key="2">
    <source>
        <dbReference type="EMBL" id="GFE82474.1"/>
    </source>
</evidence>
<dbReference type="RefSeq" id="WP_161814116.1">
    <property type="nucleotide sequence ID" value="NZ_BLJN01000004.1"/>
</dbReference>
<dbReference type="Proteomes" id="UP000445000">
    <property type="component" value="Unassembled WGS sequence"/>
</dbReference>
<protein>
    <recommendedName>
        <fullName evidence="4">TrbC/VirB2 family protein</fullName>
    </recommendedName>
</protein>
<dbReference type="EMBL" id="BLJN01000004">
    <property type="protein sequence ID" value="GFE82474.1"/>
    <property type="molecule type" value="Genomic_DNA"/>
</dbReference>
<sequence length="101" mass="10499">MLTKDPARRPIWVLPSLGLAVCLSTTRVLGQASPIQTGAESIVDELLALALPFAIIAVMVLGLLAFAGRLSAGIAVLCILGICLVFGAPQLVDWGRSLFGV</sequence>
<feature type="transmembrane region" description="Helical" evidence="1">
    <location>
        <begin position="74"/>
        <end position="92"/>
    </location>
</feature>
<evidence type="ECO:0000256" key="1">
    <source>
        <dbReference type="SAM" id="Phobius"/>
    </source>
</evidence>
<name>A0A829YGV2_9GAMM</name>